<keyword evidence="1" id="KW-0812">Transmembrane</keyword>
<name>A0A437AL78_9MICR</name>
<organism evidence="2 3">
    <name type="scientific">Tubulinosema ratisbonensis</name>
    <dbReference type="NCBI Taxonomy" id="291195"/>
    <lineage>
        <taxon>Eukaryota</taxon>
        <taxon>Fungi</taxon>
        <taxon>Fungi incertae sedis</taxon>
        <taxon>Microsporidia</taxon>
        <taxon>Tubulinosematoidea</taxon>
        <taxon>Tubulinosematidae</taxon>
        <taxon>Tubulinosema</taxon>
    </lineage>
</organism>
<accession>A0A437AL78</accession>
<dbReference type="AlphaFoldDB" id="A0A437AL78"/>
<sequence>MGKILKQEVSMNSLNEQEDLNIMNDERKNENDTDNLLNEDIFVKNETEKQGNFTENEYENYQNEPRRINDYGTEDPETKSYYLEEVTESRQEVIEQKEEVTEPREEVTESIQEVTLKEVNFFETTKDINKKIISDENNISELLNNTIIPQINSTDNHFISTLTPINKIDYSPNQTNFSNVLIYSCFSVGLLFLICLILVGLKVYKIAKKRRRNIELMEISGNL</sequence>
<keyword evidence="3" id="KW-1185">Reference proteome</keyword>
<evidence type="ECO:0000313" key="3">
    <source>
        <dbReference type="Proteomes" id="UP000282876"/>
    </source>
</evidence>
<protein>
    <submittedName>
        <fullName evidence="2">Uncharacterized protein</fullName>
    </submittedName>
</protein>
<feature type="transmembrane region" description="Helical" evidence="1">
    <location>
        <begin position="180"/>
        <end position="204"/>
    </location>
</feature>
<reference evidence="2 3" key="1">
    <citation type="submission" date="2018-10" db="EMBL/GenBank/DDBJ databases">
        <title>Draft genome sequence of the microsporidian Tubulinosema ratisbonensis.</title>
        <authorList>
            <person name="Polonais V."/>
            <person name="Peyretaillade E."/>
            <person name="Niehus S."/>
            <person name="Wawrzyniak I."/>
            <person name="Franchet A."/>
            <person name="Gaspin C."/>
            <person name="Reichstadt M."/>
            <person name="Belser C."/>
            <person name="Labadie K."/>
            <person name="Delbac F."/>
            <person name="Ferrandon D."/>
        </authorList>
    </citation>
    <scope>NUCLEOTIDE SEQUENCE [LARGE SCALE GENOMIC DNA]</scope>
    <source>
        <strain evidence="2 3">Franzen</strain>
    </source>
</reference>
<dbReference type="VEuPathDB" id="MicrosporidiaDB:TUBRATIS_15980"/>
<evidence type="ECO:0000256" key="1">
    <source>
        <dbReference type="SAM" id="Phobius"/>
    </source>
</evidence>
<comment type="caution">
    <text evidence="2">The sequence shown here is derived from an EMBL/GenBank/DDBJ whole genome shotgun (WGS) entry which is preliminary data.</text>
</comment>
<dbReference type="Proteomes" id="UP000282876">
    <property type="component" value="Unassembled WGS sequence"/>
</dbReference>
<gene>
    <name evidence="2" type="ORF">TUBRATIS_15980</name>
</gene>
<proteinExistence type="predicted"/>
<keyword evidence="1" id="KW-0472">Membrane</keyword>
<dbReference type="EMBL" id="RCSS01000363">
    <property type="protein sequence ID" value="RVD91925.1"/>
    <property type="molecule type" value="Genomic_DNA"/>
</dbReference>
<evidence type="ECO:0000313" key="2">
    <source>
        <dbReference type="EMBL" id="RVD91925.1"/>
    </source>
</evidence>
<keyword evidence="1" id="KW-1133">Transmembrane helix</keyword>